<comment type="caution">
    <text evidence="5">The sequence shown here is derived from an EMBL/GenBank/DDBJ whole genome shotgun (WGS) entry which is preliminary data.</text>
</comment>
<proteinExistence type="predicted"/>
<evidence type="ECO:0000313" key="5">
    <source>
        <dbReference type="EMBL" id="GHO55879.1"/>
    </source>
</evidence>
<evidence type="ECO:0000313" key="6">
    <source>
        <dbReference type="Proteomes" id="UP000654345"/>
    </source>
</evidence>
<protein>
    <recommendedName>
        <fullName evidence="4">Histidine kinase/HSP90-like ATPase domain-containing protein</fullName>
    </recommendedName>
</protein>
<dbReference type="Pfam" id="PF02518">
    <property type="entry name" value="HATPase_c"/>
    <property type="match status" value="1"/>
</dbReference>
<keyword evidence="2" id="KW-0418">Kinase</keyword>
<evidence type="ECO:0000256" key="1">
    <source>
        <dbReference type="ARBA" id="ARBA00022679"/>
    </source>
</evidence>
<evidence type="ECO:0000256" key="2">
    <source>
        <dbReference type="ARBA" id="ARBA00022777"/>
    </source>
</evidence>
<evidence type="ECO:0000259" key="4">
    <source>
        <dbReference type="SMART" id="SM00387"/>
    </source>
</evidence>
<reference evidence="5 6" key="1">
    <citation type="journal article" date="2021" name="Int. J. Syst. Evol. Microbiol.">
        <title>Reticulibacter mediterranei gen. nov., sp. nov., within the new family Reticulibacteraceae fam. nov., and Ktedonospora formicarum gen. nov., sp. nov., Ktedonobacter robiniae sp. nov., Dictyobacter formicarum sp. nov. and Dictyobacter arantiisoli sp. nov., belonging to the class Ktedonobacteria.</title>
        <authorList>
            <person name="Yabe S."/>
            <person name="Zheng Y."/>
            <person name="Wang C.M."/>
            <person name="Sakai Y."/>
            <person name="Abe K."/>
            <person name="Yokota A."/>
            <person name="Donadio S."/>
            <person name="Cavaletti L."/>
            <person name="Monciardini P."/>
        </authorList>
    </citation>
    <scope>NUCLEOTIDE SEQUENCE [LARGE SCALE GENOMIC DNA]</scope>
    <source>
        <strain evidence="5 6">SOSP1-30</strain>
    </source>
</reference>
<dbReference type="SMART" id="SM00387">
    <property type="entry name" value="HATPase_c"/>
    <property type="match status" value="1"/>
</dbReference>
<dbReference type="InterPro" id="IPR050482">
    <property type="entry name" value="Sensor_HK_TwoCompSys"/>
</dbReference>
<name>A0ABQ3UST6_9CHLR</name>
<organism evidence="5 6">
    <name type="scientific">Ktedonobacter robiniae</name>
    <dbReference type="NCBI Taxonomy" id="2778365"/>
    <lineage>
        <taxon>Bacteria</taxon>
        <taxon>Bacillati</taxon>
        <taxon>Chloroflexota</taxon>
        <taxon>Ktedonobacteria</taxon>
        <taxon>Ktedonobacterales</taxon>
        <taxon>Ktedonobacteraceae</taxon>
        <taxon>Ktedonobacter</taxon>
    </lineage>
</organism>
<dbReference type="PANTHER" id="PTHR24421">
    <property type="entry name" value="NITRATE/NITRITE SENSOR PROTEIN NARX-RELATED"/>
    <property type="match status" value="1"/>
</dbReference>
<feature type="domain" description="Histidine kinase/HSP90-like ATPase" evidence="4">
    <location>
        <begin position="62"/>
        <end position="155"/>
    </location>
</feature>
<keyword evidence="3" id="KW-0902">Two-component regulatory system</keyword>
<accession>A0ABQ3UST6</accession>
<dbReference type="CDD" id="cd16917">
    <property type="entry name" value="HATPase_UhpB-NarQ-NarX-like"/>
    <property type="match status" value="1"/>
</dbReference>
<sequence>MPITVQTQSAVTDIRRLVYGLRPPVLDELGLVAALREQAVQYTSGPSIHFDVPDSLPELAAAVEVEAYRIALEALTNVVRHARARSCTIRLELNEAAMTLTVEVRDDGQGCLRDCQRGVGLTSMRERAEELGGWVVLEPVPTGGLVVRAQLPCVLSSPFPVSERPLSSPS</sequence>
<keyword evidence="6" id="KW-1185">Reference proteome</keyword>
<dbReference type="Gene3D" id="3.30.565.10">
    <property type="entry name" value="Histidine kinase-like ATPase, C-terminal domain"/>
    <property type="match status" value="1"/>
</dbReference>
<dbReference type="SUPFAM" id="SSF55874">
    <property type="entry name" value="ATPase domain of HSP90 chaperone/DNA topoisomerase II/histidine kinase"/>
    <property type="match status" value="1"/>
</dbReference>
<dbReference type="InterPro" id="IPR036890">
    <property type="entry name" value="HATPase_C_sf"/>
</dbReference>
<dbReference type="EMBL" id="BNJG01000002">
    <property type="protein sequence ID" value="GHO55879.1"/>
    <property type="molecule type" value="Genomic_DNA"/>
</dbReference>
<keyword evidence="1" id="KW-0808">Transferase</keyword>
<gene>
    <name evidence="5" type="ORF">KSB_43540</name>
</gene>
<evidence type="ECO:0000256" key="3">
    <source>
        <dbReference type="ARBA" id="ARBA00023012"/>
    </source>
</evidence>
<dbReference type="Proteomes" id="UP000654345">
    <property type="component" value="Unassembled WGS sequence"/>
</dbReference>
<dbReference type="PANTHER" id="PTHR24421:SF61">
    <property type="entry name" value="OXYGEN SENSOR HISTIDINE KINASE NREB"/>
    <property type="match status" value="1"/>
</dbReference>
<dbReference type="InterPro" id="IPR003594">
    <property type="entry name" value="HATPase_dom"/>
</dbReference>